<reference evidence="1 2" key="1">
    <citation type="journal article" date="2014" name="Genome Announc.">
        <title>Complete Genome Sequence of Mycoplasma ovis Strain Michigan, a Hemoplasma of Sheep with Two Distinct 16S rRNA Genes.</title>
        <authorList>
            <person name="Deshuillers P.L."/>
            <person name="Santos A.P."/>
            <person name="do Nascimento N.C."/>
            <person name="Hampel J.A."/>
            <person name="Bergin I.L."/>
            <person name="Dyson M.C."/>
            <person name="Messick J.B."/>
        </authorList>
    </citation>
    <scope>NUCLEOTIDE SEQUENCE [LARGE SCALE GENOMIC DNA]</scope>
    <source>
        <strain evidence="1 2">Michigan</strain>
    </source>
</reference>
<keyword evidence="2" id="KW-1185">Reference proteome</keyword>
<gene>
    <name evidence="1" type="ORF">OVS_03690</name>
</gene>
<dbReference type="EMBL" id="CP006935">
    <property type="protein sequence ID" value="AHC40485.1"/>
    <property type="molecule type" value="Genomic_DNA"/>
</dbReference>
<accession>A0ABM5P251</accession>
<sequence length="84" mass="9320">MLPNEVQIKKASIKLSINVITSAITDAIVLIPREIKILEVNLEACRADGSFRLWKNNKTAGKTKVKSVKTMNGMNNGSIRLILR</sequence>
<dbReference type="RefSeq" id="WP_024071496.1">
    <property type="nucleotide sequence ID" value="NC_023062.1"/>
</dbReference>
<proteinExistence type="predicted"/>
<protein>
    <submittedName>
        <fullName evidence="1">Uncharacterized protein</fullName>
    </submittedName>
</protein>
<evidence type="ECO:0000313" key="1">
    <source>
        <dbReference type="EMBL" id="AHC40485.1"/>
    </source>
</evidence>
<name>A0ABM5P251_9MOLU</name>
<organism evidence="1 2">
    <name type="scientific">Mycoplasma ovis str. Michigan</name>
    <dbReference type="NCBI Taxonomy" id="1415773"/>
    <lineage>
        <taxon>Bacteria</taxon>
        <taxon>Bacillati</taxon>
        <taxon>Mycoplasmatota</taxon>
        <taxon>Mollicutes</taxon>
        <taxon>Mycoplasmataceae</taxon>
        <taxon>Mycoplasma</taxon>
    </lineage>
</organism>
<dbReference type="Proteomes" id="UP000018745">
    <property type="component" value="Chromosome"/>
</dbReference>
<evidence type="ECO:0000313" key="2">
    <source>
        <dbReference type="Proteomes" id="UP000018745"/>
    </source>
</evidence>